<sequence length="118" mass="12163">MEFSKVNDGNNGAFELCNSGDTVCNGDPLNWGMAAEALRGSHLDEVAAIANHDDVVAVELSEEACAGVKASSDWVMESMNKGTDSYGVTTHQAPPASGPPHTGEPSRVGPSRTSSSGN</sequence>
<feature type="region of interest" description="Disordered" evidence="8">
    <location>
        <begin position="79"/>
        <end position="118"/>
    </location>
</feature>
<dbReference type="PANTHER" id="PTHR10362">
    <property type="entry name" value="HISTIDINE AMMONIA-LYASE"/>
    <property type="match status" value="1"/>
</dbReference>
<dbReference type="Proteomes" id="UP001293593">
    <property type="component" value="Unassembled WGS sequence"/>
</dbReference>
<name>A0AAE1TBM2_9FABA</name>
<evidence type="ECO:0000256" key="5">
    <source>
        <dbReference type="ARBA" id="ARBA00012139"/>
    </source>
</evidence>
<evidence type="ECO:0000313" key="10">
    <source>
        <dbReference type="Proteomes" id="UP001293593"/>
    </source>
</evidence>
<dbReference type="InterPro" id="IPR008948">
    <property type="entry name" value="L-Aspartase-like"/>
</dbReference>
<proteinExistence type="inferred from homology"/>
<keyword evidence="10" id="KW-1185">Reference proteome</keyword>
<evidence type="ECO:0000256" key="3">
    <source>
        <dbReference type="ARBA" id="ARBA00007238"/>
    </source>
</evidence>
<evidence type="ECO:0000256" key="7">
    <source>
        <dbReference type="ARBA" id="ARBA00023537"/>
    </source>
</evidence>
<comment type="subunit">
    <text evidence="4">Homotetramer.</text>
</comment>
<evidence type="ECO:0000256" key="8">
    <source>
        <dbReference type="SAM" id="MobiDB-lite"/>
    </source>
</evidence>
<evidence type="ECO:0000256" key="1">
    <source>
        <dbReference type="ARBA" id="ARBA00002235"/>
    </source>
</evidence>
<protein>
    <recommendedName>
        <fullName evidence="5">phenylalanine ammonia-lyase</fullName>
        <ecNumber evidence="5">4.3.1.24</ecNumber>
    </recommendedName>
</protein>
<evidence type="ECO:0000313" key="9">
    <source>
        <dbReference type="EMBL" id="KAK4279662.1"/>
    </source>
</evidence>
<accession>A0AAE1TBM2</accession>
<evidence type="ECO:0000256" key="6">
    <source>
        <dbReference type="ARBA" id="ARBA00023232"/>
    </source>
</evidence>
<comment type="subcellular location">
    <subcellularLocation>
        <location evidence="2">Cytoplasm</location>
    </subcellularLocation>
</comment>
<feature type="compositionally biased region" description="Polar residues" evidence="8">
    <location>
        <begin position="80"/>
        <end position="92"/>
    </location>
</feature>
<dbReference type="GO" id="GO:0045548">
    <property type="term" value="F:phenylalanine ammonia-lyase activity"/>
    <property type="evidence" value="ECO:0007669"/>
    <property type="project" value="UniProtKB-EC"/>
</dbReference>
<dbReference type="GO" id="GO:0005737">
    <property type="term" value="C:cytoplasm"/>
    <property type="evidence" value="ECO:0007669"/>
    <property type="project" value="UniProtKB-SubCell"/>
</dbReference>
<dbReference type="GO" id="GO:0006559">
    <property type="term" value="P:L-phenylalanine catabolic process"/>
    <property type="evidence" value="ECO:0007669"/>
    <property type="project" value="UniProtKB-KW"/>
</dbReference>
<keyword evidence="6" id="KW-0585">Phenylalanine catabolism</keyword>
<organism evidence="9 10">
    <name type="scientific">Acacia crassicarpa</name>
    <name type="common">northern wattle</name>
    <dbReference type="NCBI Taxonomy" id="499986"/>
    <lineage>
        <taxon>Eukaryota</taxon>
        <taxon>Viridiplantae</taxon>
        <taxon>Streptophyta</taxon>
        <taxon>Embryophyta</taxon>
        <taxon>Tracheophyta</taxon>
        <taxon>Spermatophyta</taxon>
        <taxon>Magnoliopsida</taxon>
        <taxon>eudicotyledons</taxon>
        <taxon>Gunneridae</taxon>
        <taxon>Pentapetalae</taxon>
        <taxon>rosids</taxon>
        <taxon>fabids</taxon>
        <taxon>Fabales</taxon>
        <taxon>Fabaceae</taxon>
        <taxon>Caesalpinioideae</taxon>
        <taxon>mimosoid clade</taxon>
        <taxon>Acacieae</taxon>
        <taxon>Acacia</taxon>
    </lineage>
</organism>
<comment type="caution">
    <text evidence="9">The sequence shown here is derived from an EMBL/GenBank/DDBJ whole genome shotgun (WGS) entry which is preliminary data.</text>
</comment>
<dbReference type="SUPFAM" id="SSF48557">
    <property type="entry name" value="L-aspartase-like"/>
    <property type="match status" value="1"/>
</dbReference>
<evidence type="ECO:0000256" key="2">
    <source>
        <dbReference type="ARBA" id="ARBA00004496"/>
    </source>
</evidence>
<comment type="function">
    <text evidence="1">This is a key enzyme of plant metabolism catalyzing the first reaction in the biosynthesis from L-phenylalanine of a wide variety of natural products based on the phenylpropane skeleton.</text>
</comment>
<dbReference type="InterPro" id="IPR024083">
    <property type="entry name" value="Fumarase/histidase_N"/>
</dbReference>
<gene>
    <name evidence="9" type="ORF">QN277_011403</name>
</gene>
<dbReference type="EMBL" id="JAWXYG010000002">
    <property type="protein sequence ID" value="KAK4279662.1"/>
    <property type="molecule type" value="Genomic_DNA"/>
</dbReference>
<evidence type="ECO:0000256" key="4">
    <source>
        <dbReference type="ARBA" id="ARBA00011881"/>
    </source>
</evidence>
<dbReference type="AlphaFoldDB" id="A0AAE1TBM2"/>
<dbReference type="InterPro" id="IPR001106">
    <property type="entry name" value="Aromatic_Lyase"/>
</dbReference>
<dbReference type="Gene3D" id="1.10.275.10">
    <property type="entry name" value="Fumarase/aspartase (N-terminal domain)"/>
    <property type="match status" value="1"/>
</dbReference>
<comment type="similarity">
    <text evidence="3">Belongs to the PAL/histidase family.</text>
</comment>
<dbReference type="EC" id="4.3.1.24" evidence="5"/>
<comment type="catalytic activity">
    <reaction evidence="7">
        <text>L-phenylalanine = (E)-cinnamate + NH4(+)</text>
        <dbReference type="Rhea" id="RHEA:21384"/>
        <dbReference type="ChEBI" id="CHEBI:15669"/>
        <dbReference type="ChEBI" id="CHEBI:28938"/>
        <dbReference type="ChEBI" id="CHEBI:58095"/>
        <dbReference type="EC" id="4.3.1.24"/>
    </reaction>
</comment>
<reference evidence="9" key="1">
    <citation type="submission" date="2023-10" db="EMBL/GenBank/DDBJ databases">
        <title>Chromosome-level genome of the transformable northern wattle, Acacia crassicarpa.</title>
        <authorList>
            <person name="Massaro I."/>
            <person name="Sinha N.R."/>
            <person name="Poethig S."/>
            <person name="Leichty A.R."/>
        </authorList>
    </citation>
    <scope>NUCLEOTIDE SEQUENCE</scope>
    <source>
        <strain evidence="9">Acra3RX</strain>
        <tissue evidence="9">Leaf</tissue>
    </source>
</reference>